<evidence type="ECO:0000313" key="2">
    <source>
        <dbReference type="EMBL" id="ABY74346.1"/>
    </source>
</evidence>
<dbReference type="InterPro" id="IPR051083">
    <property type="entry name" value="GrpII_Intron_Splice-Mob/Def"/>
</dbReference>
<dbReference type="InterPro" id="IPR000477">
    <property type="entry name" value="RT_dom"/>
</dbReference>
<feature type="domain" description="Reverse transcriptase" evidence="1">
    <location>
        <begin position="1"/>
        <end position="277"/>
    </location>
</feature>
<evidence type="ECO:0000259" key="1">
    <source>
        <dbReference type="PROSITE" id="PS50878"/>
    </source>
</evidence>
<sequence>MSNQLFTLETLPGDTNHLIKICNFNKKDLFRIQKRIYKASLSKEHSKVKYLQKKLLSLKKVQSIASMDFLQEHKYYCDDKDNHEVTLTQKLVYLALEPEWRAKWKQEFSRYYRKDNVSDTFQSIYDVLGNKEPKYILHLNLKEYFNKVPINVILQKLHTTPKIDNLIRYWLKKDLLFKPNVLPIHISRWENPLGTLLIDIVLEDFKKKITNWKNDNNSLQVIQYKNDIIVIHPEKRVLQTILIFISDWFNELSTKVNSIDQNITFSKNGFDFLGFTCIHIQQNNQIKRRIFPSKKSQRQILKTTHEIIQKLKGSSSYCLISKLVPELYVWGDYFSIGQYSKVFSKMDYLIFQKIRTWVFRHHSQHANKNYFKQKFFPPNRIWNFKGSLHRDNWILTGEKRIENHVSMVHMIKLSWFKNKRPYHTKYSDD</sequence>
<dbReference type="Pfam" id="PF08388">
    <property type="entry name" value="GIIM"/>
    <property type="match status" value="1"/>
</dbReference>
<keyword evidence="2" id="KW-0934">Plastid</keyword>
<dbReference type="PANTHER" id="PTHR34047">
    <property type="entry name" value="NUCLEAR INTRON MATURASE 1, MITOCHONDRIAL-RELATED"/>
    <property type="match status" value="1"/>
</dbReference>
<dbReference type="InterPro" id="IPR013597">
    <property type="entry name" value="Mat_intron_G2"/>
</dbReference>
<organism evidence="2">
    <name type="scientific">Hemiselmis andersenii</name>
    <name type="common">Cryptophyte alga</name>
    <dbReference type="NCBI Taxonomy" id="464988"/>
    <lineage>
        <taxon>Eukaryota</taxon>
        <taxon>Cryptophyceae</taxon>
        <taxon>Cryptomonadales</taxon>
        <taxon>Hemiselmidaceae</taxon>
        <taxon>Hemiselmis</taxon>
    </lineage>
</organism>
<dbReference type="PANTHER" id="PTHR34047:SF10">
    <property type="entry name" value="GROUP II INTRON-ASSOCIATED OPEN READING FRAME"/>
    <property type="match status" value="1"/>
</dbReference>
<dbReference type="PROSITE" id="PS50878">
    <property type="entry name" value="RT_POL"/>
    <property type="match status" value="1"/>
</dbReference>
<accession>B0F834</accession>
<dbReference type="EMBL" id="EU233747">
    <property type="protein sequence ID" value="ABY74346.1"/>
    <property type="molecule type" value="Genomic_DNA"/>
</dbReference>
<keyword evidence="2" id="KW-0808">Transferase</keyword>
<dbReference type="AlphaFoldDB" id="B0F834"/>
<proteinExistence type="predicted"/>
<name>B0F834_HEMAN</name>
<keyword evidence="2" id="KW-0695">RNA-directed DNA polymerase</keyword>
<geneLocation type="plastid" evidence="2"/>
<dbReference type="GO" id="GO:0003964">
    <property type="term" value="F:RNA-directed DNA polymerase activity"/>
    <property type="evidence" value="ECO:0007669"/>
    <property type="project" value="UniProtKB-KW"/>
</dbReference>
<reference evidence="2" key="1">
    <citation type="journal article" date="2008" name="Eukaryot. Cell">
        <title>Evolutionary dynamics of light-independent protochlorophyllide oxidoreductase genes in the secondary plastids of cryptophyte algae.</title>
        <authorList>
            <person name="Fong A."/>
            <person name="Archibald J.M."/>
        </authorList>
    </citation>
    <scope>NUCLEOTIDE SEQUENCE</scope>
    <source>
        <strain evidence="2">CCMP644</strain>
    </source>
</reference>
<keyword evidence="2" id="KW-0548">Nucleotidyltransferase</keyword>
<protein>
    <submittedName>
        <fullName evidence="2">Reverse transcriptase/maturase</fullName>
    </submittedName>
</protein>